<keyword evidence="4" id="KW-0997">Cell inner membrane</keyword>
<feature type="transmembrane region" description="Helical" evidence="9">
    <location>
        <begin position="288"/>
        <end position="314"/>
    </location>
</feature>
<feature type="transmembrane region" description="Helical" evidence="9">
    <location>
        <begin position="12"/>
        <end position="31"/>
    </location>
</feature>
<keyword evidence="6 9" id="KW-1133">Transmembrane helix</keyword>
<evidence type="ECO:0000256" key="1">
    <source>
        <dbReference type="ARBA" id="ARBA00004429"/>
    </source>
</evidence>
<evidence type="ECO:0000256" key="5">
    <source>
        <dbReference type="ARBA" id="ARBA00022692"/>
    </source>
</evidence>
<protein>
    <recommendedName>
        <fullName evidence="12">Sulphur transport domain-containing protein</fullName>
    </recommendedName>
</protein>
<feature type="transmembrane region" description="Helical" evidence="9">
    <location>
        <begin position="60"/>
        <end position="79"/>
    </location>
</feature>
<feature type="transmembrane region" description="Helical" evidence="9">
    <location>
        <begin position="175"/>
        <end position="193"/>
    </location>
</feature>
<evidence type="ECO:0000256" key="2">
    <source>
        <dbReference type="ARBA" id="ARBA00022448"/>
    </source>
</evidence>
<dbReference type="InterPro" id="IPR046513">
    <property type="entry name" value="DUF6691"/>
</dbReference>
<proteinExistence type="predicted"/>
<evidence type="ECO:0008006" key="12">
    <source>
        <dbReference type="Google" id="ProtNLM"/>
    </source>
</evidence>
<evidence type="ECO:0000313" key="11">
    <source>
        <dbReference type="Proteomes" id="UP001178507"/>
    </source>
</evidence>
<dbReference type="GO" id="GO:0005886">
    <property type="term" value="C:plasma membrane"/>
    <property type="evidence" value="ECO:0007669"/>
    <property type="project" value="UniProtKB-SubCell"/>
</dbReference>
<feature type="transmembrane region" description="Helical" evidence="9">
    <location>
        <begin position="326"/>
        <end position="345"/>
    </location>
</feature>
<reference evidence="10" key="1">
    <citation type="submission" date="2023-08" db="EMBL/GenBank/DDBJ databases">
        <authorList>
            <person name="Chen Y."/>
            <person name="Shah S."/>
            <person name="Dougan E. K."/>
            <person name="Thang M."/>
            <person name="Chan C."/>
        </authorList>
    </citation>
    <scope>NUCLEOTIDE SEQUENCE</scope>
</reference>
<sequence length="560" mass="60848">MSLFMPTAFTPIESSIGGFLVGLSAFMAYAVDGKITGISGIMGPFLRGVAKCEPLKDGQLWKALFLSGLVLGGLVVWAFNKDFSFPAAPAYPFWRWILAGVLVGVGTRIGKGCTSGHGICGMPRFSLRSWIAVPVFMAAAASVVAITRHGLQEETNNLLYQQQVAELMWPPRWEFPVGALVTSLALLALATLLPHKIRRFLSPLFSGLIFAMGLGASGMTSQMKVINFLDFAGYWDPSLAFVMGLGICASFPAFFLADRPGKEGAARTPLAENCTFERPPRFGNYWPLIGGAVCFGVGWGLLGLCPGPALVGFLPYALMAGIDEHVPNVGFAGATLCIPIAWLATDKIIAYMGQSTVVKVDTPKDPQKATPEPVKDRLSRATAPKRRHEHGPTGRGQVRLPEPVFFASNERCISSSTCWALPTRSAQRPQRVIIALRRKTGLARRGEAFNNYFQKSYAASCSTCSWMGHCQPFKAVDLSCPRCSKTWPAVRVDVAGKSWLEFLAAAFFCETCQAEVQAVPCQTMSFWCGDVKCRKEQEGPATVRCYKCPWAGVASLLKRR</sequence>
<keyword evidence="7 9" id="KW-0472">Membrane</keyword>
<keyword evidence="5 9" id="KW-0812">Transmembrane</keyword>
<dbReference type="PANTHER" id="PTHR30574:SF1">
    <property type="entry name" value="SULPHUR TRANSPORT DOMAIN-CONTAINING PROTEIN"/>
    <property type="match status" value="1"/>
</dbReference>
<evidence type="ECO:0000256" key="3">
    <source>
        <dbReference type="ARBA" id="ARBA00022475"/>
    </source>
</evidence>
<evidence type="ECO:0000256" key="4">
    <source>
        <dbReference type="ARBA" id="ARBA00022519"/>
    </source>
</evidence>
<evidence type="ECO:0000256" key="9">
    <source>
        <dbReference type="SAM" id="Phobius"/>
    </source>
</evidence>
<comment type="caution">
    <text evidence="10">The sequence shown here is derived from an EMBL/GenBank/DDBJ whole genome shotgun (WGS) entry which is preliminary data.</text>
</comment>
<feature type="transmembrane region" description="Helical" evidence="9">
    <location>
        <begin position="239"/>
        <end position="257"/>
    </location>
</feature>
<comment type="subcellular location">
    <subcellularLocation>
        <location evidence="1">Cell inner membrane</location>
        <topology evidence="1">Multi-pass membrane protein</topology>
    </subcellularLocation>
</comment>
<dbReference type="EMBL" id="CAUJNA010003235">
    <property type="protein sequence ID" value="CAJ1396538.1"/>
    <property type="molecule type" value="Genomic_DNA"/>
</dbReference>
<dbReference type="Pfam" id="PF04143">
    <property type="entry name" value="Sulf_transp"/>
    <property type="match status" value="1"/>
</dbReference>
<name>A0AA36J0Z9_9DINO</name>
<keyword evidence="11" id="KW-1185">Reference proteome</keyword>
<organism evidence="10 11">
    <name type="scientific">Effrenium voratum</name>
    <dbReference type="NCBI Taxonomy" id="2562239"/>
    <lineage>
        <taxon>Eukaryota</taxon>
        <taxon>Sar</taxon>
        <taxon>Alveolata</taxon>
        <taxon>Dinophyceae</taxon>
        <taxon>Suessiales</taxon>
        <taxon>Symbiodiniaceae</taxon>
        <taxon>Effrenium</taxon>
    </lineage>
</organism>
<evidence type="ECO:0000256" key="8">
    <source>
        <dbReference type="SAM" id="MobiDB-lite"/>
    </source>
</evidence>
<dbReference type="Pfam" id="PF20398">
    <property type="entry name" value="DUF6691"/>
    <property type="match status" value="1"/>
</dbReference>
<evidence type="ECO:0000256" key="7">
    <source>
        <dbReference type="ARBA" id="ARBA00023136"/>
    </source>
</evidence>
<keyword evidence="2" id="KW-0813">Transport</keyword>
<feature type="compositionally biased region" description="Basic and acidic residues" evidence="8">
    <location>
        <begin position="361"/>
        <end position="379"/>
    </location>
</feature>
<gene>
    <name evidence="10" type="ORF">EVOR1521_LOCUS20755</name>
</gene>
<dbReference type="AlphaFoldDB" id="A0AA36J0Z9"/>
<evidence type="ECO:0000313" key="10">
    <source>
        <dbReference type="EMBL" id="CAJ1396538.1"/>
    </source>
</evidence>
<feature type="transmembrane region" description="Helical" evidence="9">
    <location>
        <begin position="130"/>
        <end position="151"/>
    </location>
</feature>
<dbReference type="PANTHER" id="PTHR30574">
    <property type="entry name" value="INNER MEMBRANE PROTEIN YEDE"/>
    <property type="match status" value="1"/>
</dbReference>
<feature type="transmembrane region" description="Helical" evidence="9">
    <location>
        <begin position="200"/>
        <end position="219"/>
    </location>
</feature>
<accession>A0AA36J0Z9</accession>
<feature type="transmembrane region" description="Helical" evidence="9">
    <location>
        <begin position="91"/>
        <end position="109"/>
    </location>
</feature>
<dbReference type="InterPro" id="IPR007272">
    <property type="entry name" value="Sulf_transp_TsuA/YedE"/>
</dbReference>
<feature type="region of interest" description="Disordered" evidence="8">
    <location>
        <begin position="361"/>
        <end position="396"/>
    </location>
</feature>
<keyword evidence="3" id="KW-1003">Cell membrane</keyword>
<dbReference type="Proteomes" id="UP001178507">
    <property type="component" value="Unassembled WGS sequence"/>
</dbReference>
<evidence type="ECO:0000256" key="6">
    <source>
        <dbReference type="ARBA" id="ARBA00022989"/>
    </source>
</evidence>